<evidence type="ECO:0000313" key="2">
    <source>
        <dbReference type="Proteomes" id="UP000758603"/>
    </source>
</evidence>
<dbReference type="AlphaFoldDB" id="A0A9P8RFK8"/>
<dbReference type="EMBL" id="JAGPXC010000012">
    <property type="protein sequence ID" value="KAH6645113.1"/>
    <property type="molecule type" value="Genomic_DNA"/>
</dbReference>
<sequence>MSYPHGGAFGAGLNNWAGVQLGSRAEPVAYPHLHARNDSSTGNQTDTVNLYIDSGGNTEYEYAASIVTACADQTVYAARCTAGPSTTYVPGLGNIDSGCGSDGPVVTLTEGPSKYIVSTATSTSTRGTGVAITIAETCALSGTTAAVCTATVFATVGQTSTSTTSTTTATGTSYARYDVAITAGADKTKNPAATCAAANAAPGLSAKGVAVWALAGFAGLAGFLAM</sequence>
<dbReference type="RefSeq" id="XP_045951627.1">
    <property type="nucleotide sequence ID" value="XM_046094987.1"/>
</dbReference>
<proteinExistence type="predicted"/>
<comment type="caution">
    <text evidence="1">The sequence shown here is derived from an EMBL/GenBank/DDBJ whole genome shotgun (WGS) entry which is preliminary data.</text>
</comment>
<dbReference type="Proteomes" id="UP000758603">
    <property type="component" value="Unassembled WGS sequence"/>
</dbReference>
<name>A0A9P8RFK8_9PEZI</name>
<gene>
    <name evidence="1" type="ORF">BKA67DRAFT_128964</name>
</gene>
<evidence type="ECO:0000313" key="1">
    <source>
        <dbReference type="EMBL" id="KAH6645113.1"/>
    </source>
</evidence>
<protein>
    <submittedName>
        <fullName evidence="1">Uncharacterized protein</fullName>
    </submittedName>
</protein>
<dbReference type="GeneID" id="70123880"/>
<dbReference type="OrthoDB" id="5242418at2759"/>
<keyword evidence="2" id="KW-1185">Reference proteome</keyword>
<reference evidence="1" key="1">
    <citation type="journal article" date="2021" name="Nat. Commun.">
        <title>Genetic determinants of endophytism in the Arabidopsis root mycobiome.</title>
        <authorList>
            <person name="Mesny F."/>
            <person name="Miyauchi S."/>
            <person name="Thiergart T."/>
            <person name="Pickel B."/>
            <person name="Atanasova L."/>
            <person name="Karlsson M."/>
            <person name="Huettel B."/>
            <person name="Barry K.W."/>
            <person name="Haridas S."/>
            <person name="Chen C."/>
            <person name="Bauer D."/>
            <person name="Andreopoulos W."/>
            <person name="Pangilinan J."/>
            <person name="LaButti K."/>
            <person name="Riley R."/>
            <person name="Lipzen A."/>
            <person name="Clum A."/>
            <person name="Drula E."/>
            <person name="Henrissat B."/>
            <person name="Kohler A."/>
            <person name="Grigoriev I.V."/>
            <person name="Martin F.M."/>
            <person name="Hacquard S."/>
        </authorList>
    </citation>
    <scope>NUCLEOTIDE SEQUENCE</scope>
    <source>
        <strain evidence="1">MPI-SDFR-AT-0073</strain>
    </source>
</reference>
<organism evidence="1 2">
    <name type="scientific">Truncatella angustata</name>
    <dbReference type="NCBI Taxonomy" id="152316"/>
    <lineage>
        <taxon>Eukaryota</taxon>
        <taxon>Fungi</taxon>
        <taxon>Dikarya</taxon>
        <taxon>Ascomycota</taxon>
        <taxon>Pezizomycotina</taxon>
        <taxon>Sordariomycetes</taxon>
        <taxon>Xylariomycetidae</taxon>
        <taxon>Amphisphaeriales</taxon>
        <taxon>Sporocadaceae</taxon>
        <taxon>Truncatella</taxon>
    </lineage>
</organism>
<accession>A0A9P8RFK8</accession>